<evidence type="ECO:0000313" key="2">
    <source>
        <dbReference type="EMBL" id="GIM96034.1"/>
    </source>
</evidence>
<feature type="region of interest" description="Disordered" evidence="1">
    <location>
        <begin position="1"/>
        <end position="22"/>
    </location>
</feature>
<reference evidence="2 3" key="1">
    <citation type="submission" date="2021-03" db="EMBL/GenBank/DDBJ databases">
        <title>Whole genome shotgun sequence of Actinoplanes toevensis NBRC 105298.</title>
        <authorList>
            <person name="Komaki H."/>
            <person name="Tamura T."/>
        </authorList>
    </citation>
    <scope>NUCLEOTIDE SEQUENCE [LARGE SCALE GENOMIC DNA]</scope>
    <source>
        <strain evidence="2 3">NBRC 105298</strain>
    </source>
</reference>
<dbReference type="AlphaFoldDB" id="A0A919W9D6"/>
<evidence type="ECO:0000313" key="3">
    <source>
        <dbReference type="Proteomes" id="UP000677082"/>
    </source>
</evidence>
<dbReference type="Proteomes" id="UP000677082">
    <property type="component" value="Unassembled WGS sequence"/>
</dbReference>
<gene>
    <name evidence="2" type="ORF">Ato02nite_078270</name>
</gene>
<dbReference type="EMBL" id="BOQN01000103">
    <property type="protein sequence ID" value="GIM96034.1"/>
    <property type="molecule type" value="Genomic_DNA"/>
</dbReference>
<feature type="compositionally biased region" description="Gly residues" evidence="1">
    <location>
        <begin position="1"/>
        <end position="13"/>
    </location>
</feature>
<name>A0A919W9D6_9ACTN</name>
<sequence>MGGQDGGQVGSAGFGADRHVGGNGGRVLTAYESKNLILKLGVRRQAGFWGQAASCCNQTTA</sequence>
<comment type="caution">
    <text evidence="2">The sequence shown here is derived from an EMBL/GenBank/DDBJ whole genome shotgun (WGS) entry which is preliminary data.</text>
</comment>
<proteinExistence type="predicted"/>
<accession>A0A919W9D6</accession>
<organism evidence="2 3">
    <name type="scientific">Paractinoplanes toevensis</name>
    <dbReference type="NCBI Taxonomy" id="571911"/>
    <lineage>
        <taxon>Bacteria</taxon>
        <taxon>Bacillati</taxon>
        <taxon>Actinomycetota</taxon>
        <taxon>Actinomycetes</taxon>
        <taxon>Micromonosporales</taxon>
        <taxon>Micromonosporaceae</taxon>
        <taxon>Paractinoplanes</taxon>
    </lineage>
</organism>
<protein>
    <submittedName>
        <fullName evidence="2">Uncharacterized protein</fullName>
    </submittedName>
</protein>
<keyword evidence="3" id="KW-1185">Reference proteome</keyword>
<evidence type="ECO:0000256" key="1">
    <source>
        <dbReference type="SAM" id="MobiDB-lite"/>
    </source>
</evidence>